<accession>A0A1F4W067</accession>
<name>A0A1F4W067_UNCKA</name>
<keyword evidence="1" id="KW-0472">Membrane</keyword>
<feature type="transmembrane region" description="Helical" evidence="1">
    <location>
        <begin position="33"/>
        <end position="53"/>
    </location>
</feature>
<keyword evidence="1" id="KW-1133">Transmembrane helix</keyword>
<dbReference type="Proteomes" id="UP000176614">
    <property type="component" value="Unassembled WGS sequence"/>
</dbReference>
<comment type="caution">
    <text evidence="2">The sequence shown here is derived from an EMBL/GenBank/DDBJ whole genome shotgun (WGS) entry which is preliminary data.</text>
</comment>
<evidence type="ECO:0000313" key="2">
    <source>
        <dbReference type="EMBL" id="OGC62658.1"/>
    </source>
</evidence>
<dbReference type="EMBL" id="MEVT01000014">
    <property type="protein sequence ID" value="OGC62658.1"/>
    <property type="molecule type" value="Genomic_DNA"/>
</dbReference>
<evidence type="ECO:0000313" key="3">
    <source>
        <dbReference type="Proteomes" id="UP000176614"/>
    </source>
</evidence>
<sequence>MNIKISNVLELACAVGGNIVIASTSLKTAPDNWQYFVNNGLGVLLILTAVWLYHKEKQHETRANLIHGAFNVLKEVLQREAEQLEKMGETDKVKLIVDSLDQLPSRLFKWLHELLKSSI</sequence>
<reference evidence="2 3" key="1">
    <citation type="journal article" date="2016" name="Nat. Commun.">
        <title>Thousands of microbial genomes shed light on interconnected biogeochemical processes in an aquifer system.</title>
        <authorList>
            <person name="Anantharaman K."/>
            <person name="Brown C.T."/>
            <person name="Hug L.A."/>
            <person name="Sharon I."/>
            <person name="Castelle C.J."/>
            <person name="Probst A.J."/>
            <person name="Thomas B.C."/>
            <person name="Singh A."/>
            <person name="Wilkins M.J."/>
            <person name="Karaoz U."/>
            <person name="Brodie E.L."/>
            <person name="Williams K.H."/>
            <person name="Hubbard S.S."/>
            <person name="Banfield J.F."/>
        </authorList>
    </citation>
    <scope>NUCLEOTIDE SEQUENCE [LARGE SCALE GENOMIC DNA]</scope>
</reference>
<dbReference type="AlphaFoldDB" id="A0A1F4W067"/>
<organism evidence="2 3">
    <name type="scientific">candidate division WWE3 bacterium RIFOXYA2_FULL_46_9</name>
    <dbReference type="NCBI Taxonomy" id="1802636"/>
    <lineage>
        <taxon>Bacteria</taxon>
        <taxon>Katanobacteria</taxon>
    </lineage>
</organism>
<proteinExistence type="predicted"/>
<keyword evidence="1" id="KW-0812">Transmembrane</keyword>
<gene>
    <name evidence="2" type="ORF">A2264_02170</name>
</gene>
<evidence type="ECO:0000256" key="1">
    <source>
        <dbReference type="SAM" id="Phobius"/>
    </source>
</evidence>
<protein>
    <submittedName>
        <fullName evidence="2">Uncharacterized protein</fullName>
    </submittedName>
</protein>